<protein>
    <submittedName>
        <fullName evidence="3">Fimbrillin family protein</fullName>
    </submittedName>
</protein>
<proteinExistence type="predicted"/>
<sequence length="273" mass="28950">MNKKILSKLVFGASLLLLAACSQNEFSDGQSEPLPEGKYPLEIASVTMNVTHSEQPWSANAPQTRVTENTTDGNSSAWTNGDQIGVQIGTESTETGVYTVNVDGSGNVTLLTSETPLYWKSTTSSQSVTAWYPATDGTIDLADQSNGLAYVLKGTGSGDYQNAVSLTFTHALAKVRVTLNGDKATGVTGVQLYTYTSCTHTKGTNIQGSNEGWIMMKEATYNGTKCYEANVVPGYEITKFKINDAIEGTLTTAVTPQAAKLNGIELSASGIES</sequence>
<keyword evidence="2" id="KW-0732">Signal</keyword>
<dbReference type="Gene3D" id="2.60.40.2620">
    <property type="entry name" value="Fimbrillin-like"/>
    <property type="match status" value="1"/>
</dbReference>
<dbReference type="Proteomes" id="UP001213309">
    <property type="component" value="Unassembled WGS sequence"/>
</dbReference>
<feature type="region of interest" description="Disordered" evidence="1">
    <location>
        <begin position="55"/>
        <end position="81"/>
    </location>
</feature>
<dbReference type="PROSITE" id="PS51257">
    <property type="entry name" value="PROKAR_LIPOPROTEIN"/>
    <property type="match status" value="1"/>
</dbReference>
<comment type="caution">
    <text evidence="3">The sequence shown here is derived from an EMBL/GenBank/DDBJ whole genome shotgun (WGS) entry which is preliminary data.</text>
</comment>
<dbReference type="InterPro" id="IPR042278">
    <property type="entry name" value="Mfa-like_1_N"/>
</dbReference>
<evidence type="ECO:0000313" key="3">
    <source>
        <dbReference type="EMBL" id="MDC1882082.1"/>
    </source>
</evidence>
<reference evidence="3" key="1">
    <citation type="submission" date="2022-10" db="EMBL/GenBank/DDBJ databases">
        <title>Human gut microbiome strain richness.</title>
        <authorList>
            <person name="Chen-Liaw A."/>
        </authorList>
    </citation>
    <scope>NUCLEOTIDE SEQUENCE</scope>
    <source>
        <strain evidence="3">1001713st2_A4_1001713B170214_170313</strain>
    </source>
</reference>
<evidence type="ECO:0000313" key="4">
    <source>
        <dbReference type="Proteomes" id="UP001213309"/>
    </source>
</evidence>
<dbReference type="CDD" id="cd13120">
    <property type="entry name" value="BF2867_like_N"/>
    <property type="match status" value="1"/>
</dbReference>
<dbReference type="RefSeq" id="WP_196072265.1">
    <property type="nucleotide sequence ID" value="NZ_JADPCT010000080.1"/>
</dbReference>
<dbReference type="InterPro" id="IPR025049">
    <property type="entry name" value="Mfa-like_1"/>
</dbReference>
<dbReference type="Pfam" id="PF13149">
    <property type="entry name" value="Mfa_like_1"/>
    <property type="match status" value="1"/>
</dbReference>
<gene>
    <name evidence="3" type="ORF">POZ24_19015</name>
</gene>
<evidence type="ECO:0000256" key="1">
    <source>
        <dbReference type="SAM" id="MobiDB-lite"/>
    </source>
</evidence>
<organism evidence="3 4">
    <name type="scientific">Bacteroides uniformis</name>
    <dbReference type="NCBI Taxonomy" id="820"/>
    <lineage>
        <taxon>Bacteria</taxon>
        <taxon>Pseudomonadati</taxon>
        <taxon>Bacteroidota</taxon>
        <taxon>Bacteroidia</taxon>
        <taxon>Bacteroidales</taxon>
        <taxon>Bacteroidaceae</taxon>
        <taxon>Bacteroides</taxon>
    </lineage>
</organism>
<evidence type="ECO:0000256" key="2">
    <source>
        <dbReference type="SAM" id="SignalP"/>
    </source>
</evidence>
<accession>A0AAW6GVN9</accession>
<name>A0AAW6GVN9_BACUN</name>
<dbReference type="AlphaFoldDB" id="A0AAW6GVN9"/>
<dbReference type="EMBL" id="JAQNSG010000024">
    <property type="protein sequence ID" value="MDC1882082.1"/>
    <property type="molecule type" value="Genomic_DNA"/>
</dbReference>
<feature type="signal peptide" evidence="2">
    <location>
        <begin position="1"/>
        <end position="19"/>
    </location>
</feature>
<feature type="chain" id="PRO_5043655683" evidence="2">
    <location>
        <begin position="20"/>
        <end position="273"/>
    </location>
</feature>